<protein>
    <submittedName>
        <fullName evidence="10">Anaerobic c4-dicarboxylate membrane transporter</fullName>
    </submittedName>
</protein>
<keyword evidence="7 9" id="KW-1133">Transmembrane helix</keyword>
<evidence type="ECO:0000256" key="6">
    <source>
        <dbReference type="ARBA" id="ARBA00022692"/>
    </source>
</evidence>
<evidence type="ECO:0000256" key="7">
    <source>
        <dbReference type="ARBA" id="ARBA00022989"/>
    </source>
</evidence>
<dbReference type="InterPro" id="IPR004668">
    <property type="entry name" value="Anaer_Dcu_memb_transpt"/>
</dbReference>
<evidence type="ECO:0000256" key="4">
    <source>
        <dbReference type="ARBA" id="ARBA00022475"/>
    </source>
</evidence>
<comment type="subcellular location">
    <subcellularLocation>
        <location evidence="1">Cell inner membrane</location>
        <topology evidence="1">Multi-pass membrane protein</topology>
    </subcellularLocation>
</comment>
<dbReference type="EMBL" id="FTMH01000004">
    <property type="protein sequence ID" value="SIQ02495.1"/>
    <property type="molecule type" value="Genomic_DNA"/>
</dbReference>
<keyword evidence="4" id="KW-1003">Cell membrane</keyword>
<evidence type="ECO:0000256" key="5">
    <source>
        <dbReference type="ARBA" id="ARBA00022519"/>
    </source>
</evidence>
<evidence type="ECO:0000256" key="2">
    <source>
        <dbReference type="ARBA" id="ARBA00006413"/>
    </source>
</evidence>
<name>A0A9X8R1G5_9CORY</name>
<reference evidence="10 11" key="1">
    <citation type="submission" date="2017-01" db="EMBL/GenBank/DDBJ databases">
        <authorList>
            <person name="Varghese N."/>
            <person name="Submissions S."/>
        </authorList>
    </citation>
    <scope>NUCLEOTIDE SEQUENCE [LARGE SCALE GENOMIC DNA]</scope>
    <source>
        <strain evidence="10 11">DSM 44280</strain>
    </source>
</reference>
<feature type="transmembrane region" description="Helical" evidence="9">
    <location>
        <begin position="48"/>
        <end position="68"/>
    </location>
</feature>
<sequence>MRKTGPLLASVLAPTSALKSGLTAVFSVFGVAWMADTFFAAHNPGRDLGVHLLCGGLNAGAGAAVALAQQARD</sequence>
<evidence type="ECO:0000256" key="8">
    <source>
        <dbReference type="ARBA" id="ARBA00023136"/>
    </source>
</evidence>
<dbReference type="Proteomes" id="UP000185547">
    <property type="component" value="Unassembled WGS sequence"/>
</dbReference>
<evidence type="ECO:0000313" key="10">
    <source>
        <dbReference type="EMBL" id="SIQ02495.1"/>
    </source>
</evidence>
<dbReference type="GO" id="GO:0005886">
    <property type="term" value="C:plasma membrane"/>
    <property type="evidence" value="ECO:0007669"/>
    <property type="project" value="UniProtKB-SubCell"/>
</dbReference>
<dbReference type="Pfam" id="PF03605">
    <property type="entry name" value="DcuA_DcuB"/>
    <property type="match status" value="1"/>
</dbReference>
<keyword evidence="5" id="KW-0997">Cell inner membrane</keyword>
<keyword evidence="11" id="KW-1185">Reference proteome</keyword>
<keyword evidence="6 9" id="KW-0812">Transmembrane</keyword>
<evidence type="ECO:0000256" key="9">
    <source>
        <dbReference type="SAM" id="Phobius"/>
    </source>
</evidence>
<accession>A0A9X8R1G5</accession>
<evidence type="ECO:0000256" key="3">
    <source>
        <dbReference type="ARBA" id="ARBA00022448"/>
    </source>
</evidence>
<dbReference type="AlphaFoldDB" id="A0A9X8R1G5"/>
<comment type="similarity">
    <text evidence="2">Belongs to the DcuA/DcuB transporter (TC 2.A.13.1) family.</text>
</comment>
<proteinExistence type="inferred from homology"/>
<dbReference type="GO" id="GO:0015556">
    <property type="term" value="F:C4-dicarboxylate transmembrane transporter activity"/>
    <property type="evidence" value="ECO:0007669"/>
    <property type="project" value="InterPro"/>
</dbReference>
<keyword evidence="3" id="KW-0813">Transport</keyword>
<evidence type="ECO:0000256" key="1">
    <source>
        <dbReference type="ARBA" id="ARBA00004429"/>
    </source>
</evidence>
<gene>
    <name evidence="10" type="ORF">SAMN05421802_104138</name>
</gene>
<keyword evidence="8 9" id="KW-0472">Membrane</keyword>
<comment type="caution">
    <text evidence="10">The sequence shown here is derived from an EMBL/GenBank/DDBJ whole genome shotgun (WGS) entry which is preliminary data.</text>
</comment>
<organism evidence="10 11">
    <name type="scientific">Corynebacterium afermentans</name>
    <dbReference type="NCBI Taxonomy" id="38286"/>
    <lineage>
        <taxon>Bacteria</taxon>
        <taxon>Bacillati</taxon>
        <taxon>Actinomycetota</taxon>
        <taxon>Actinomycetes</taxon>
        <taxon>Mycobacteriales</taxon>
        <taxon>Corynebacteriaceae</taxon>
        <taxon>Corynebacterium</taxon>
    </lineage>
</organism>
<evidence type="ECO:0000313" key="11">
    <source>
        <dbReference type="Proteomes" id="UP000185547"/>
    </source>
</evidence>